<keyword evidence="3" id="KW-1185">Reference proteome</keyword>
<dbReference type="EMBL" id="JACEGQ020000001">
    <property type="protein sequence ID" value="KAH8518238.1"/>
    <property type="molecule type" value="Genomic_DNA"/>
</dbReference>
<reference evidence="2" key="1">
    <citation type="journal article" date="2021" name="J. Hered.">
        <title>Genome Assembly of Salicaceae Populus deltoides (Eastern Cottonwood) I-69 Based on Nanopore Sequencing and Hi-C Technologies.</title>
        <authorList>
            <person name="Bai S."/>
            <person name="Wu H."/>
            <person name="Zhang J."/>
            <person name="Pan Z."/>
            <person name="Zhao W."/>
            <person name="Li Z."/>
            <person name="Tong C."/>
        </authorList>
    </citation>
    <scope>NUCLEOTIDE SEQUENCE</scope>
    <source>
        <tissue evidence="2">Leaf</tissue>
    </source>
</reference>
<evidence type="ECO:0000256" key="1">
    <source>
        <dbReference type="SAM" id="MobiDB-lite"/>
    </source>
</evidence>
<gene>
    <name evidence="2" type="ORF">H0E87_000183</name>
</gene>
<dbReference type="AlphaFoldDB" id="A0A8T2ZLN9"/>
<feature type="non-terminal residue" evidence="2">
    <location>
        <position position="1"/>
    </location>
</feature>
<feature type="compositionally biased region" description="Basic and acidic residues" evidence="1">
    <location>
        <begin position="82"/>
        <end position="91"/>
    </location>
</feature>
<dbReference type="Proteomes" id="UP000807159">
    <property type="component" value="Chromosome 1"/>
</dbReference>
<name>A0A8T2ZLN9_POPDE</name>
<evidence type="ECO:0000313" key="2">
    <source>
        <dbReference type="EMBL" id="KAH8518238.1"/>
    </source>
</evidence>
<feature type="region of interest" description="Disordered" evidence="1">
    <location>
        <begin position="38"/>
        <end position="91"/>
    </location>
</feature>
<accession>A0A8T2ZLN9</accession>
<comment type="caution">
    <text evidence="2">The sequence shown here is derived from an EMBL/GenBank/DDBJ whole genome shotgun (WGS) entry which is preliminary data.</text>
</comment>
<organism evidence="2 3">
    <name type="scientific">Populus deltoides</name>
    <name type="common">Eastern poplar</name>
    <name type="synonym">Eastern cottonwood</name>
    <dbReference type="NCBI Taxonomy" id="3696"/>
    <lineage>
        <taxon>Eukaryota</taxon>
        <taxon>Viridiplantae</taxon>
        <taxon>Streptophyta</taxon>
        <taxon>Embryophyta</taxon>
        <taxon>Tracheophyta</taxon>
        <taxon>Spermatophyta</taxon>
        <taxon>Magnoliopsida</taxon>
        <taxon>eudicotyledons</taxon>
        <taxon>Gunneridae</taxon>
        <taxon>Pentapetalae</taxon>
        <taxon>rosids</taxon>
        <taxon>fabids</taxon>
        <taxon>Malpighiales</taxon>
        <taxon>Salicaceae</taxon>
        <taxon>Saliceae</taxon>
        <taxon>Populus</taxon>
    </lineage>
</organism>
<protein>
    <submittedName>
        <fullName evidence="2">Uncharacterized protein</fullName>
    </submittedName>
</protein>
<proteinExistence type="predicted"/>
<sequence>GAPLPPAFTLPLRLPASQMLSTAQSSCSNYNNNVVFQHRGQPYDPVTDQQQENRGLDHPIGNFSFSTDRAQDYTSSPVLAAMEKKNQKTEI</sequence>
<evidence type="ECO:0000313" key="3">
    <source>
        <dbReference type="Proteomes" id="UP000807159"/>
    </source>
</evidence>
<feature type="compositionally biased region" description="Polar residues" evidence="1">
    <location>
        <begin position="63"/>
        <end position="77"/>
    </location>
</feature>